<keyword evidence="9" id="KW-1185">Reference proteome</keyword>
<evidence type="ECO:0000256" key="1">
    <source>
        <dbReference type="ARBA" id="ARBA00001966"/>
    </source>
</evidence>
<name>A0A7Z9BY23_9CYAN</name>
<reference evidence="8" key="1">
    <citation type="submission" date="2019-10" db="EMBL/GenBank/DDBJ databases">
        <authorList>
            <consortium name="Genoscope - CEA"/>
            <person name="William W."/>
        </authorList>
    </citation>
    <scope>NUCLEOTIDE SEQUENCE [LARGE SCALE GENOMIC DNA]</scope>
    <source>
        <strain evidence="8">BBR_PRJEB10992</strain>
    </source>
</reference>
<dbReference type="Proteomes" id="UP000184550">
    <property type="component" value="Unassembled WGS sequence"/>
</dbReference>
<dbReference type="PROSITE" id="PS51918">
    <property type="entry name" value="RADICAL_SAM"/>
    <property type="match status" value="1"/>
</dbReference>
<protein>
    <submittedName>
        <fullName evidence="8">Radical SAM domain protein</fullName>
    </submittedName>
</protein>
<evidence type="ECO:0000256" key="4">
    <source>
        <dbReference type="ARBA" id="ARBA00022723"/>
    </source>
</evidence>
<feature type="domain" description="Radical SAM core" evidence="7">
    <location>
        <begin position="30"/>
        <end position="252"/>
    </location>
</feature>
<dbReference type="InterPro" id="IPR007197">
    <property type="entry name" value="rSAM"/>
</dbReference>
<dbReference type="InterPro" id="IPR058240">
    <property type="entry name" value="rSAM_sf"/>
</dbReference>
<dbReference type="OrthoDB" id="9782387at2"/>
<dbReference type="InterPro" id="IPR017200">
    <property type="entry name" value="PqqE-like"/>
</dbReference>
<dbReference type="CDD" id="cd21109">
    <property type="entry name" value="SPASM"/>
    <property type="match status" value="1"/>
</dbReference>
<dbReference type="InterPro" id="IPR013785">
    <property type="entry name" value="Aldolase_TIM"/>
</dbReference>
<evidence type="ECO:0000313" key="9">
    <source>
        <dbReference type="Proteomes" id="UP000184550"/>
    </source>
</evidence>
<dbReference type="SUPFAM" id="SSF102114">
    <property type="entry name" value="Radical SAM enzymes"/>
    <property type="match status" value="1"/>
</dbReference>
<keyword evidence="6" id="KW-0411">Iron-sulfur</keyword>
<evidence type="ECO:0000256" key="2">
    <source>
        <dbReference type="ARBA" id="ARBA00022485"/>
    </source>
</evidence>
<evidence type="ECO:0000256" key="3">
    <source>
        <dbReference type="ARBA" id="ARBA00022691"/>
    </source>
</evidence>
<dbReference type="Gene3D" id="3.20.20.70">
    <property type="entry name" value="Aldolase class I"/>
    <property type="match status" value="1"/>
</dbReference>
<dbReference type="CDD" id="cd01335">
    <property type="entry name" value="Radical_SAM"/>
    <property type="match status" value="1"/>
</dbReference>
<dbReference type="GO" id="GO:0003824">
    <property type="term" value="F:catalytic activity"/>
    <property type="evidence" value="ECO:0007669"/>
    <property type="project" value="InterPro"/>
</dbReference>
<keyword evidence="3" id="KW-0949">S-adenosyl-L-methionine</keyword>
<comment type="cofactor">
    <cofactor evidence="1">
        <name>[4Fe-4S] cluster</name>
        <dbReference type="ChEBI" id="CHEBI:49883"/>
    </cofactor>
</comment>
<dbReference type="EMBL" id="CZCU02000149">
    <property type="protein sequence ID" value="VXD21660.1"/>
    <property type="molecule type" value="Genomic_DNA"/>
</dbReference>
<dbReference type="RefSeq" id="WP_083624019.1">
    <property type="nucleotide sequence ID" value="NZ_LR734877.1"/>
</dbReference>
<dbReference type="GO" id="GO:0046872">
    <property type="term" value="F:metal ion binding"/>
    <property type="evidence" value="ECO:0007669"/>
    <property type="project" value="UniProtKB-KW"/>
</dbReference>
<dbReference type="Pfam" id="PF04055">
    <property type="entry name" value="Radical_SAM"/>
    <property type="match status" value="1"/>
</dbReference>
<dbReference type="SFLD" id="SFLDG01386">
    <property type="entry name" value="main_SPASM_domain-containing"/>
    <property type="match status" value="1"/>
</dbReference>
<dbReference type="GO" id="GO:0051539">
    <property type="term" value="F:4 iron, 4 sulfur cluster binding"/>
    <property type="evidence" value="ECO:0007669"/>
    <property type="project" value="UniProtKB-KW"/>
</dbReference>
<keyword evidence="4" id="KW-0479">Metal-binding</keyword>
<organism evidence="8 9">
    <name type="scientific">Planktothrix serta PCC 8927</name>
    <dbReference type="NCBI Taxonomy" id="671068"/>
    <lineage>
        <taxon>Bacteria</taxon>
        <taxon>Bacillati</taxon>
        <taxon>Cyanobacteriota</taxon>
        <taxon>Cyanophyceae</taxon>
        <taxon>Oscillatoriophycideae</taxon>
        <taxon>Oscillatoriales</taxon>
        <taxon>Microcoleaceae</taxon>
        <taxon>Planktothrix</taxon>
    </lineage>
</organism>
<evidence type="ECO:0000313" key="8">
    <source>
        <dbReference type="EMBL" id="VXD21660.1"/>
    </source>
</evidence>
<sequence>MKIANLAQLAVKHIRSDFLEELYLKTGFEGTKPIVIYGIVNQRCNSKCRYCEYWRLSEYQEEMTIEQWKNALLSLKSYIGSYHIEFSGGEPFIKKGFVDLLEFCDQENLKWGVTTNAYCLTESVVKRVVAAHPFNINISIDAHIAEIHDYVRGVSGALEKVKKHLQFLLQERKAQGQTFPVMIKSTVHAHNLDIISQMAEWVQQLGATAVNFQPIDRWTSETYDELWISEDRMEELQTVVETLIAQKRNGLPILNSESLLQMWPAHFREEKAPASVGSCRVGLRNYFIRTNGDVEVCWFYPPIGNVKNQNAREIWEGYEAQERRQQTTNCDRLCLYTCLSQKTFADKVKMGLTLLTNRQN</sequence>
<dbReference type="InterPro" id="IPR023885">
    <property type="entry name" value="4Fe4S-binding_SPASM_dom"/>
</dbReference>
<dbReference type="PIRSF" id="PIRSF037420">
    <property type="entry name" value="PQQ_syn_pqqE"/>
    <property type="match status" value="1"/>
</dbReference>
<dbReference type="PANTHER" id="PTHR11228">
    <property type="entry name" value="RADICAL SAM DOMAIN PROTEIN"/>
    <property type="match status" value="1"/>
</dbReference>
<evidence type="ECO:0000256" key="6">
    <source>
        <dbReference type="ARBA" id="ARBA00023014"/>
    </source>
</evidence>
<gene>
    <name evidence="8" type="ORF">PL8927_720132</name>
</gene>
<dbReference type="PANTHER" id="PTHR11228:SF7">
    <property type="entry name" value="PQQA PEPTIDE CYCLASE"/>
    <property type="match status" value="1"/>
</dbReference>
<dbReference type="InterPro" id="IPR050377">
    <property type="entry name" value="Radical_SAM_PqqE_MftC-like"/>
</dbReference>
<accession>A0A7Z9BY23</accession>
<dbReference type="SFLD" id="SFLDG01067">
    <property type="entry name" value="SPASM/twitch_domain_containing"/>
    <property type="match status" value="1"/>
</dbReference>
<comment type="caution">
    <text evidence="8">The sequence shown here is derived from an EMBL/GenBank/DDBJ whole genome shotgun (WGS) entry which is preliminary data.</text>
</comment>
<keyword evidence="2" id="KW-0004">4Fe-4S</keyword>
<dbReference type="AlphaFoldDB" id="A0A7Z9BY23"/>
<evidence type="ECO:0000256" key="5">
    <source>
        <dbReference type="ARBA" id="ARBA00023004"/>
    </source>
</evidence>
<keyword evidence="5" id="KW-0408">Iron</keyword>
<proteinExistence type="predicted"/>
<evidence type="ECO:0000259" key="7">
    <source>
        <dbReference type="PROSITE" id="PS51918"/>
    </source>
</evidence>
<dbReference type="SFLD" id="SFLDS00029">
    <property type="entry name" value="Radical_SAM"/>
    <property type="match status" value="1"/>
</dbReference>
<dbReference type="Pfam" id="PF13186">
    <property type="entry name" value="SPASM"/>
    <property type="match status" value="1"/>
</dbReference>